<evidence type="ECO:0000259" key="13">
    <source>
        <dbReference type="Pfam" id="PF00905"/>
    </source>
</evidence>
<dbReference type="PATRIC" id="fig|631454.5.peg.1654"/>
<feature type="signal peptide" evidence="12">
    <location>
        <begin position="1"/>
        <end position="20"/>
    </location>
</feature>
<dbReference type="InterPro" id="IPR012338">
    <property type="entry name" value="Beta-lactam/transpept-like"/>
</dbReference>
<dbReference type="Gene3D" id="3.40.710.10">
    <property type="entry name" value="DD-peptidase/beta-lactamase superfamily"/>
    <property type="match status" value="1"/>
</dbReference>
<keyword evidence="17" id="KW-1185">Reference proteome</keyword>
<dbReference type="PANTHER" id="PTHR32282:SF15">
    <property type="entry name" value="PENICILLIN-BINDING PROTEIN 1C"/>
    <property type="match status" value="1"/>
</dbReference>
<protein>
    <recommendedName>
        <fullName evidence="10">peptidoglycan glycosyltransferase</fullName>
        <ecNumber evidence="10">2.4.99.28</ecNumber>
    </recommendedName>
</protein>
<feature type="domain" description="Glycosyl transferase family 51" evidence="14">
    <location>
        <begin position="62"/>
        <end position="230"/>
    </location>
</feature>
<dbReference type="InterPro" id="IPR001264">
    <property type="entry name" value="Glyco_trans_51"/>
</dbReference>
<dbReference type="RefSeq" id="WP_023431815.1">
    <property type="nucleotide sequence ID" value="NZ_AWXZ01000019.1"/>
</dbReference>
<dbReference type="AlphaFoldDB" id="V4RHG1"/>
<dbReference type="InterPro" id="IPR009647">
    <property type="entry name" value="PBP_C"/>
</dbReference>
<evidence type="ECO:0000256" key="11">
    <source>
        <dbReference type="ARBA" id="ARBA00049902"/>
    </source>
</evidence>
<reference evidence="16 17" key="1">
    <citation type="journal article" date="2014" name="Genome Announc.">
        <title>Draft Genome Sequence of Lutibaculum baratangense Strain AMV1T, Isolated from a Mud Volcano in Andamans, India.</title>
        <authorList>
            <person name="Singh A."/>
            <person name="Sreenivas A."/>
            <person name="Sathyanarayana Reddy G."/>
            <person name="Pinnaka A.K."/>
            <person name="Shivaji S."/>
        </authorList>
    </citation>
    <scope>NUCLEOTIDE SEQUENCE [LARGE SCALE GENOMIC DNA]</scope>
    <source>
        <strain evidence="16 17">AMV1</strain>
    </source>
</reference>
<comment type="similarity">
    <text evidence="2">In the C-terminal section; belongs to the transpeptidase family.</text>
</comment>
<evidence type="ECO:0000256" key="8">
    <source>
        <dbReference type="ARBA" id="ARBA00022801"/>
    </source>
</evidence>
<evidence type="ECO:0000256" key="7">
    <source>
        <dbReference type="ARBA" id="ARBA00022679"/>
    </source>
</evidence>
<dbReference type="Proteomes" id="UP000017819">
    <property type="component" value="Unassembled WGS sequence"/>
</dbReference>
<sequence>MALLRPIAGAALAVCLVAAAAVPLNLLAPGPEDAGPSPLAGIETSRVVVDRRGDLLKPFPISQGRWRLPVSLDAIDPRFTDLLVAYEDGRFFSHPGVDPVALGRAAMQLAATGGVVSGGSTITMQLARLLTPGRPRSFATKFTQMKEAIALERRLTKREILTAYLTLAPYGGNLEGLEAASLVWFGHSARKLSVAEAALLIALPQAPEARRPDRDPAAARAARDRVLVRLERAGAIDGAELSRALLAPVPSARRELPNFSPHLALIAAGGRPDDAVVGLTLDRDLQGRIEELVAGRRALMPPSQSLAILVADHVTGEVLAEVGSAGFSAETRSGQVDMVRAVRSPGSALKPFIYGLAFEAGIVHPETLIEDRPVDFAGYRPTNFELDFQGTVTVREALQQSLNIPAVRLLDAIGPARLVSRLGRAGVTPRLPGDAKPGLPIALGGVGLTLDELVTGFAGLAEGGRRVPLRRFADQPREEEEEAEFMDRKAAWLVADALSGTPPPAGHARQRIAFKTGTSYGYRDAWSVGFDGRHVVGVWIGRPDGAPVPGMSGRRTAAPLLFGVFARLPGPRQPLAAPPRGTLLADDGALPPALRRYAGDGGPQRIAEPPPVILFPPEAARVAAPRDRAGELRPLVAKLDGGRPPFRWFANGTPLAVDRRREQSFRPDGLGFSTLTAVDAEGRQASVTFFVE</sequence>
<dbReference type="SUPFAM" id="SSF53955">
    <property type="entry name" value="Lysozyme-like"/>
    <property type="match status" value="1"/>
</dbReference>
<accession>V4RHG1</accession>
<evidence type="ECO:0000256" key="3">
    <source>
        <dbReference type="ARBA" id="ARBA00007739"/>
    </source>
</evidence>
<evidence type="ECO:0000256" key="5">
    <source>
        <dbReference type="ARBA" id="ARBA00022670"/>
    </source>
</evidence>
<evidence type="ECO:0000259" key="14">
    <source>
        <dbReference type="Pfam" id="PF00912"/>
    </source>
</evidence>
<dbReference type="InterPro" id="IPR036950">
    <property type="entry name" value="PBP_transglycosylase"/>
</dbReference>
<keyword evidence="6 16" id="KW-0328">Glycosyltransferase</keyword>
<comment type="pathway">
    <text evidence="1">Cell wall biogenesis; peptidoglycan biosynthesis.</text>
</comment>
<evidence type="ECO:0000256" key="2">
    <source>
        <dbReference type="ARBA" id="ARBA00007090"/>
    </source>
</evidence>
<keyword evidence="7 16" id="KW-0808">Transferase</keyword>
<dbReference type="EMBL" id="AWXZ01000019">
    <property type="protein sequence ID" value="ESR25561.1"/>
    <property type="molecule type" value="Genomic_DNA"/>
</dbReference>
<evidence type="ECO:0000256" key="1">
    <source>
        <dbReference type="ARBA" id="ARBA00004752"/>
    </source>
</evidence>
<keyword evidence="8 16" id="KW-0378">Hydrolase</keyword>
<dbReference type="InterPro" id="IPR050396">
    <property type="entry name" value="Glycosyltr_51/Transpeptidase"/>
</dbReference>
<dbReference type="OrthoDB" id="9766909at2"/>
<dbReference type="SUPFAM" id="SSF56601">
    <property type="entry name" value="beta-lactamase/transpeptidase-like"/>
    <property type="match status" value="1"/>
</dbReference>
<evidence type="ECO:0000313" key="16">
    <source>
        <dbReference type="EMBL" id="ESR25561.1"/>
    </source>
</evidence>
<evidence type="ECO:0000256" key="4">
    <source>
        <dbReference type="ARBA" id="ARBA00022645"/>
    </source>
</evidence>
<feature type="domain" description="Penicillin-binding protein transpeptidase" evidence="13">
    <location>
        <begin position="307"/>
        <end position="523"/>
    </location>
</feature>
<comment type="similarity">
    <text evidence="3">In the N-terminal section; belongs to the glycosyltransferase 51 family.</text>
</comment>
<evidence type="ECO:0000256" key="6">
    <source>
        <dbReference type="ARBA" id="ARBA00022676"/>
    </source>
</evidence>
<dbReference type="GO" id="GO:0004180">
    <property type="term" value="F:carboxypeptidase activity"/>
    <property type="evidence" value="ECO:0007669"/>
    <property type="project" value="UniProtKB-KW"/>
</dbReference>
<organism evidence="16 17">
    <name type="scientific">Lutibaculum baratangense AMV1</name>
    <dbReference type="NCBI Taxonomy" id="631454"/>
    <lineage>
        <taxon>Bacteria</taxon>
        <taxon>Pseudomonadati</taxon>
        <taxon>Pseudomonadota</taxon>
        <taxon>Alphaproteobacteria</taxon>
        <taxon>Hyphomicrobiales</taxon>
        <taxon>Tepidamorphaceae</taxon>
        <taxon>Lutibaculum</taxon>
    </lineage>
</organism>
<dbReference type="eggNOG" id="COG4953">
    <property type="taxonomic scope" value="Bacteria"/>
</dbReference>
<dbReference type="GO" id="GO:0009252">
    <property type="term" value="P:peptidoglycan biosynthetic process"/>
    <property type="evidence" value="ECO:0007669"/>
    <property type="project" value="UniProtKB-UniPathway"/>
</dbReference>
<evidence type="ECO:0000313" key="17">
    <source>
        <dbReference type="Proteomes" id="UP000017819"/>
    </source>
</evidence>
<dbReference type="GO" id="GO:0030288">
    <property type="term" value="C:outer membrane-bounded periplasmic space"/>
    <property type="evidence" value="ECO:0007669"/>
    <property type="project" value="TreeGrafter"/>
</dbReference>
<dbReference type="Gene3D" id="1.10.3810.10">
    <property type="entry name" value="Biosynthetic peptidoglycan transglycosylase-like"/>
    <property type="match status" value="1"/>
</dbReference>
<dbReference type="GO" id="GO:0008658">
    <property type="term" value="F:penicillin binding"/>
    <property type="evidence" value="ECO:0007669"/>
    <property type="project" value="InterPro"/>
</dbReference>
<comment type="catalytic activity">
    <reaction evidence="11">
        <text>[GlcNAc-(1-&gt;4)-Mur2Ac(oyl-L-Ala-gamma-D-Glu-L-Lys-D-Ala-D-Ala)](n)-di-trans,octa-cis-undecaprenyl diphosphate + beta-D-GlcNAc-(1-&gt;4)-Mur2Ac(oyl-L-Ala-gamma-D-Glu-L-Lys-D-Ala-D-Ala)-di-trans,octa-cis-undecaprenyl diphosphate = [GlcNAc-(1-&gt;4)-Mur2Ac(oyl-L-Ala-gamma-D-Glu-L-Lys-D-Ala-D-Ala)](n+1)-di-trans,octa-cis-undecaprenyl diphosphate + di-trans,octa-cis-undecaprenyl diphosphate + H(+)</text>
        <dbReference type="Rhea" id="RHEA:23708"/>
        <dbReference type="Rhea" id="RHEA-COMP:9602"/>
        <dbReference type="Rhea" id="RHEA-COMP:9603"/>
        <dbReference type="ChEBI" id="CHEBI:15378"/>
        <dbReference type="ChEBI" id="CHEBI:58405"/>
        <dbReference type="ChEBI" id="CHEBI:60033"/>
        <dbReference type="ChEBI" id="CHEBI:78435"/>
        <dbReference type="EC" id="2.4.99.28"/>
    </reaction>
</comment>
<keyword evidence="5" id="KW-0645">Protease</keyword>
<dbReference type="EC" id="2.4.99.28" evidence="10"/>
<dbReference type="UniPathway" id="UPA00219"/>
<dbReference type="InterPro" id="IPR023346">
    <property type="entry name" value="Lysozyme-like_dom_sf"/>
</dbReference>
<gene>
    <name evidence="16" type="ORF">N177_1673</name>
</gene>
<keyword evidence="4" id="KW-0121">Carboxypeptidase</keyword>
<evidence type="ECO:0000256" key="12">
    <source>
        <dbReference type="SAM" id="SignalP"/>
    </source>
</evidence>
<dbReference type="STRING" id="631454.N177_1673"/>
<feature type="domain" description="Penicillin-binding C-terminal" evidence="15">
    <location>
        <begin position="607"/>
        <end position="689"/>
    </location>
</feature>
<dbReference type="GO" id="GO:0006508">
    <property type="term" value="P:proteolysis"/>
    <property type="evidence" value="ECO:0007669"/>
    <property type="project" value="UniProtKB-KW"/>
</dbReference>
<keyword evidence="9" id="KW-0511">Multifunctional enzyme</keyword>
<dbReference type="Pfam" id="PF00912">
    <property type="entry name" value="Transgly"/>
    <property type="match status" value="1"/>
</dbReference>
<feature type="chain" id="PRO_5004725660" description="peptidoglycan glycosyltransferase" evidence="12">
    <location>
        <begin position="21"/>
        <end position="692"/>
    </location>
</feature>
<dbReference type="InterPro" id="IPR001460">
    <property type="entry name" value="PCN-bd_Tpept"/>
</dbReference>
<dbReference type="PANTHER" id="PTHR32282">
    <property type="entry name" value="BINDING PROTEIN TRANSPEPTIDASE, PUTATIVE-RELATED"/>
    <property type="match status" value="1"/>
</dbReference>
<evidence type="ECO:0000256" key="10">
    <source>
        <dbReference type="ARBA" id="ARBA00044770"/>
    </source>
</evidence>
<dbReference type="NCBIfam" id="TIGR02073">
    <property type="entry name" value="PBP_1c"/>
    <property type="match status" value="1"/>
</dbReference>
<keyword evidence="12" id="KW-0732">Signal</keyword>
<dbReference type="Pfam" id="PF00905">
    <property type="entry name" value="Transpeptidase"/>
    <property type="match status" value="1"/>
</dbReference>
<evidence type="ECO:0000256" key="9">
    <source>
        <dbReference type="ARBA" id="ARBA00023268"/>
    </source>
</evidence>
<dbReference type="Pfam" id="PF06832">
    <property type="entry name" value="BiPBP_C"/>
    <property type="match status" value="1"/>
</dbReference>
<dbReference type="GO" id="GO:0008955">
    <property type="term" value="F:peptidoglycan glycosyltransferase activity"/>
    <property type="evidence" value="ECO:0007669"/>
    <property type="project" value="UniProtKB-EC"/>
</dbReference>
<name>V4RHG1_9HYPH</name>
<evidence type="ECO:0000259" key="15">
    <source>
        <dbReference type="Pfam" id="PF06832"/>
    </source>
</evidence>
<dbReference type="InterPro" id="IPR011815">
    <property type="entry name" value="PBP_1c"/>
</dbReference>
<proteinExistence type="inferred from homology"/>
<comment type="caution">
    <text evidence="16">The sequence shown here is derived from an EMBL/GenBank/DDBJ whole genome shotgun (WGS) entry which is preliminary data.</text>
</comment>